<sequence>MDAMPYGPLTPNQMIECENHLLRNYNTRLLGIVTNCISGTVQMRNVLLRLRISVQKAAEFRDQQPSSEAQKDDKLKMDILNGPYHVFRIYQDSTITFVMARED</sequence>
<protein>
    <submittedName>
        <fullName evidence="1">Uncharacterized protein</fullName>
    </submittedName>
</protein>
<dbReference type="Proteomes" id="UP001159363">
    <property type="component" value="Chromosome 2"/>
</dbReference>
<name>A0ABQ9I7I6_9NEOP</name>
<keyword evidence="2" id="KW-1185">Reference proteome</keyword>
<evidence type="ECO:0000313" key="1">
    <source>
        <dbReference type="EMBL" id="KAJ8892595.1"/>
    </source>
</evidence>
<accession>A0ABQ9I7I6</accession>
<proteinExistence type="predicted"/>
<organism evidence="1 2">
    <name type="scientific">Dryococelus australis</name>
    <dbReference type="NCBI Taxonomy" id="614101"/>
    <lineage>
        <taxon>Eukaryota</taxon>
        <taxon>Metazoa</taxon>
        <taxon>Ecdysozoa</taxon>
        <taxon>Arthropoda</taxon>
        <taxon>Hexapoda</taxon>
        <taxon>Insecta</taxon>
        <taxon>Pterygota</taxon>
        <taxon>Neoptera</taxon>
        <taxon>Polyneoptera</taxon>
        <taxon>Phasmatodea</taxon>
        <taxon>Verophasmatodea</taxon>
        <taxon>Anareolatae</taxon>
        <taxon>Phasmatidae</taxon>
        <taxon>Eurycanthinae</taxon>
        <taxon>Dryococelus</taxon>
    </lineage>
</organism>
<evidence type="ECO:0000313" key="2">
    <source>
        <dbReference type="Proteomes" id="UP001159363"/>
    </source>
</evidence>
<reference evidence="1 2" key="1">
    <citation type="submission" date="2023-02" db="EMBL/GenBank/DDBJ databases">
        <title>LHISI_Scaffold_Assembly.</title>
        <authorList>
            <person name="Stuart O.P."/>
            <person name="Cleave R."/>
            <person name="Magrath M.J.L."/>
            <person name="Mikheyev A.S."/>
        </authorList>
    </citation>
    <scope>NUCLEOTIDE SEQUENCE [LARGE SCALE GENOMIC DNA]</scope>
    <source>
        <strain evidence="1">Daus_M_001</strain>
        <tissue evidence="1">Leg muscle</tissue>
    </source>
</reference>
<comment type="caution">
    <text evidence="1">The sequence shown here is derived from an EMBL/GenBank/DDBJ whole genome shotgun (WGS) entry which is preliminary data.</text>
</comment>
<gene>
    <name evidence="1" type="ORF">PR048_005176</name>
</gene>
<dbReference type="EMBL" id="JARBHB010000002">
    <property type="protein sequence ID" value="KAJ8892595.1"/>
    <property type="molecule type" value="Genomic_DNA"/>
</dbReference>